<dbReference type="HOGENOM" id="CLU_1078455_0_0_1"/>
<accession>A0A0C3PX91</accession>
<protein>
    <submittedName>
        <fullName evidence="3">Uncharacterized protein</fullName>
    </submittedName>
</protein>
<reference evidence="4" key="2">
    <citation type="submission" date="2015-01" db="EMBL/GenBank/DDBJ databases">
        <title>Evolutionary Origins and Diversification of the Mycorrhizal Mutualists.</title>
        <authorList>
            <consortium name="DOE Joint Genome Institute"/>
            <consortium name="Mycorrhizal Genomics Consortium"/>
            <person name="Kohler A."/>
            <person name="Kuo A."/>
            <person name="Nagy L.G."/>
            <person name="Floudas D."/>
            <person name="Copeland A."/>
            <person name="Barry K.W."/>
            <person name="Cichocki N."/>
            <person name="Veneault-Fourrey C."/>
            <person name="LaButti K."/>
            <person name="Lindquist E.A."/>
            <person name="Lipzen A."/>
            <person name="Lundell T."/>
            <person name="Morin E."/>
            <person name="Murat C."/>
            <person name="Riley R."/>
            <person name="Ohm R."/>
            <person name="Sun H."/>
            <person name="Tunlid A."/>
            <person name="Henrissat B."/>
            <person name="Grigoriev I.V."/>
            <person name="Hibbett D.S."/>
            <person name="Martin F."/>
        </authorList>
    </citation>
    <scope>NUCLEOTIDE SEQUENCE [LARGE SCALE GENOMIC DNA]</scope>
    <source>
        <strain evidence="4">MUT 4182</strain>
    </source>
</reference>
<dbReference type="EMBL" id="KN823208">
    <property type="protein sequence ID" value="KIO19690.1"/>
    <property type="molecule type" value="Genomic_DNA"/>
</dbReference>
<feature type="signal peptide" evidence="2">
    <location>
        <begin position="1"/>
        <end position="23"/>
    </location>
</feature>
<dbReference type="AlphaFoldDB" id="A0A0C3PX91"/>
<dbReference type="Proteomes" id="UP000054248">
    <property type="component" value="Unassembled WGS sequence"/>
</dbReference>
<dbReference type="OrthoDB" id="3265202at2759"/>
<reference evidence="3 4" key="1">
    <citation type="submission" date="2014-04" db="EMBL/GenBank/DDBJ databases">
        <authorList>
            <consortium name="DOE Joint Genome Institute"/>
            <person name="Kuo A."/>
            <person name="Girlanda M."/>
            <person name="Perotto S."/>
            <person name="Kohler A."/>
            <person name="Nagy L.G."/>
            <person name="Floudas D."/>
            <person name="Copeland A."/>
            <person name="Barry K.W."/>
            <person name="Cichocki N."/>
            <person name="Veneault-Fourrey C."/>
            <person name="LaButti K."/>
            <person name="Lindquist E.A."/>
            <person name="Lipzen A."/>
            <person name="Lundell T."/>
            <person name="Morin E."/>
            <person name="Murat C."/>
            <person name="Sun H."/>
            <person name="Tunlid A."/>
            <person name="Henrissat B."/>
            <person name="Grigoriev I.V."/>
            <person name="Hibbett D.S."/>
            <person name="Martin F."/>
            <person name="Nordberg H.P."/>
            <person name="Cantor M.N."/>
            <person name="Hua S.X."/>
        </authorList>
    </citation>
    <scope>NUCLEOTIDE SEQUENCE [LARGE SCALE GENOMIC DNA]</scope>
    <source>
        <strain evidence="3 4">MUT 4182</strain>
    </source>
</reference>
<feature type="compositionally biased region" description="Low complexity" evidence="1">
    <location>
        <begin position="215"/>
        <end position="249"/>
    </location>
</feature>
<name>A0A0C3PX91_9AGAM</name>
<evidence type="ECO:0000313" key="3">
    <source>
        <dbReference type="EMBL" id="KIO19690.1"/>
    </source>
</evidence>
<evidence type="ECO:0000313" key="4">
    <source>
        <dbReference type="Proteomes" id="UP000054248"/>
    </source>
</evidence>
<feature type="compositionally biased region" description="Low complexity" evidence="1">
    <location>
        <begin position="190"/>
        <end position="208"/>
    </location>
</feature>
<keyword evidence="4" id="KW-1185">Reference proteome</keyword>
<sequence>MKHSFSSVIVLAFLLHLPALVLGAPFAWGNRHAYYARSVSANETTTAAAEAETASTTLEKAAESTTTAFANSTIIAEETATPTKTEAESTASATIIKGKSPLQTALTPKITDWNSCQSFLSSSGINLFVNQIDLNFKVVVNEVTVIQIIIDDRGRARQTRVGHAFPQPTNYYPEFDRGKNRLGGGKNNKGKATNTKSTVTATATPVAEATKEAKGTTTTTTTKAEETAATTATAITASETTAASTTASESKSEETSSA</sequence>
<evidence type="ECO:0000256" key="2">
    <source>
        <dbReference type="SAM" id="SignalP"/>
    </source>
</evidence>
<evidence type="ECO:0000256" key="1">
    <source>
        <dbReference type="SAM" id="MobiDB-lite"/>
    </source>
</evidence>
<gene>
    <name evidence="3" type="ORF">M407DRAFT_30653</name>
</gene>
<feature type="chain" id="PRO_5002168244" evidence="2">
    <location>
        <begin position="24"/>
        <end position="258"/>
    </location>
</feature>
<organism evidence="3 4">
    <name type="scientific">Tulasnella calospora MUT 4182</name>
    <dbReference type="NCBI Taxonomy" id="1051891"/>
    <lineage>
        <taxon>Eukaryota</taxon>
        <taxon>Fungi</taxon>
        <taxon>Dikarya</taxon>
        <taxon>Basidiomycota</taxon>
        <taxon>Agaricomycotina</taxon>
        <taxon>Agaricomycetes</taxon>
        <taxon>Cantharellales</taxon>
        <taxon>Tulasnellaceae</taxon>
        <taxon>Tulasnella</taxon>
    </lineage>
</organism>
<proteinExistence type="predicted"/>
<feature type="region of interest" description="Disordered" evidence="1">
    <location>
        <begin position="164"/>
        <end position="258"/>
    </location>
</feature>
<keyword evidence="2" id="KW-0732">Signal</keyword>